<dbReference type="EMBL" id="BAAANJ010000009">
    <property type="protein sequence ID" value="GAA1814894.1"/>
    <property type="molecule type" value="Genomic_DNA"/>
</dbReference>
<comment type="caution">
    <text evidence="1">The sequence shown here is derived from an EMBL/GenBank/DDBJ whole genome shotgun (WGS) entry which is preliminary data.</text>
</comment>
<organism evidence="1 2">
    <name type="scientific">Agromyces neolithicus</name>
    <dbReference type="NCBI Taxonomy" id="269420"/>
    <lineage>
        <taxon>Bacteria</taxon>
        <taxon>Bacillati</taxon>
        <taxon>Actinomycetota</taxon>
        <taxon>Actinomycetes</taxon>
        <taxon>Micrococcales</taxon>
        <taxon>Microbacteriaceae</taxon>
        <taxon>Agromyces</taxon>
    </lineage>
</organism>
<protein>
    <recommendedName>
        <fullName evidence="3">Lipoprotein</fullName>
    </recommendedName>
</protein>
<evidence type="ECO:0000313" key="2">
    <source>
        <dbReference type="Proteomes" id="UP001500002"/>
    </source>
</evidence>
<evidence type="ECO:0008006" key="3">
    <source>
        <dbReference type="Google" id="ProtNLM"/>
    </source>
</evidence>
<proteinExistence type="predicted"/>
<gene>
    <name evidence="1" type="ORF">GCM10009749_25630</name>
</gene>
<name>A0ABN2M9V3_9MICO</name>
<sequence length="210" mass="22279">MDNQRPVALGSLMVFAMPISPPKRRAPRRLGAALAAAGTLALVLTGCVGTPEPTSTPTPTEEAPIFASDEEALAAAVKAYELYAAASQQITDDGGTEPERIDPFVTPSFAVALHEEFAAFQESGVHSQGKITADHESLVEWSQEGGAVSASIYLCRDVSEVRAIGPDGVDVTPEDRADRVPSQAFFVSDAKRASTLLVDRIETWTGDDFC</sequence>
<evidence type="ECO:0000313" key="1">
    <source>
        <dbReference type="EMBL" id="GAA1814894.1"/>
    </source>
</evidence>
<dbReference type="Proteomes" id="UP001500002">
    <property type="component" value="Unassembled WGS sequence"/>
</dbReference>
<keyword evidence="2" id="KW-1185">Reference proteome</keyword>
<accession>A0ABN2M9V3</accession>
<reference evidence="1 2" key="1">
    <citation type="journal article" date="2019" name="Int. J. Syst. Evol. Microbiol.">
        <title>The Global Catalogue of Microorganisms (GCM) 10K type strain sequencing project: providing services to taxonomists for standard genome sequencing and annotation.</title>
        <authorList>
            <consortium name="The Broad Institute Genomics Platform"/>
            <consortium name="The Broad Institute Genome Sequencing Center for Infectious Disease"/>
            <person name="Wu L."/>
            <person name="Ma J."/>
        </authorList>
    </citation>
    <scope>NUCLEOTIDE SEQUENCE [LARGE SCALE GENOMIC DNA]</scope>
    <source>
        <strain evidence="1 2">JCM 14322</strain>
    </source>
</reference>